<dbReference type="EMBL" id="OC923142">
    <property type="protein sequence ID" value="CAD7654657.1"/>
    <property type="molecule type" value="Genomic_DNA"/>
</dbReference>
<keyword evidence="1 2" id="KW-0175">Coiled coil</keyword>
<protein>
    <recommendedName>
        <fullName evidence="4">SKICH domain-containing protein</fullName>
    </recommendedName>
</protein>
<name>A0A7R9M716_9ACAR</name>
<dbReference type="InterPro" id="IPR041611">
    <property type="entry name" value="SKICH"/>
</dbReference>
<evidence type="ECO:0000259" key="4">
    <source>
        <dbReference type="Pfam" id="PF17751"/>
    </source>
</evidence>
<dbReference type="AlphaFoldDB" id="A0A7R9M716"/>
<dbReference type="Gene3D" id="2.60.40.2840">
    <property type="match status" value="1"/>
</dbReference>
<feature type="non-terminal residue" evidence="5">
    <location>
        <position position="1"/>
    </location>
</feature>
<accession>A0A7R9M716</accession>
<dbReference type="OrthoDB" id="10015001at2759"/>
<dbReference type="PANTHER" id="PTHR31915:SF6">
    <property type="entry name" value="SKICH DOMAIN-CONTAINING PROTEIN"/>
    <property type="match status" value="1"/>
</dbReference>
<sequence length="762" mass="87538">MQSQSEALHESRETQAYRQLATSSSESSLQTSNGCISMSVSSDSRSRSESPFHTIDMNESKYSKVIFNEISESYPTDADIECRFYIGDAVVPAGDDKIGLFRVGWTLSSQGLVFKKLSECETDNEFGEKKIRFDASQLPKTGEEFFQFCYLTLSDDICGASTPFRFIRPHAEDLIQLTDNRNSDEEDFVVVRSQQALLQERLQQLVNENGVLEYSKRSVQQQMVSKSNEVMELRKLNVELEDRNKLAQLETQRVMAKLVSSETELCAQNDRIDHLQQELSEMRRLRDDYETRIAMIQTELTRVQDIVRNYEIKDFKNTEMMKTRDQEVFNLIKKTAEQQVLIDELSSSKGMIEAKLELSSASIAKVMSERRDLDSENRLLRNELDDTKAKCDSFQSKTEIMMTEILDFDKIKLKTKVQMQTMNEEVEELRKKLEETEVTKKALSDEWKQKEELFEKQIDEMKSRLANAAEEYQKIYKYNTKLENRIEKIKAKVKKYFDTKSQTKAAVDVSLSERQELMSRAETEVKTVIDTEAPVVVEQLLGATAMASPIADITERVDSIQLTQLPCIICNEDITCMSRDSKPMVQHLEERHSQRLCPVCATPFDLSLPGHKNYFQMHVDNHFDMPPKTKVKKYFDTKSQTKAAVDVSLSERQELMSRAETEVKTVIDTEAPVVVEQLLGATAMAAPIADITERVDSIQLTQLPCIICNEDITCMSRDSKPMVQHLEERHSQRLCPVCATPFDLSLPGHKNYFQMHVDNHFD</sequence>
<dbReference type="Pfam" id="PF17751">
    <property type="entry name" value="SKICH"/>
    <property type="match status" value="1"/>
</dbReference>
<dbReference type="InterPro" id="IPR051002">
    <property type="entry name" value="UBA_autophagy_assoc_protein"/>
</dbReference>
<organism evidence="5">
    <name type="scientific">Oppiella nova</name>
    <dbReference type="NCBI Taxonomy" id="334625"/>
    <lineage>
        <taxon>Eukaryota</taxon>
        <taxon>Metazoa</taxon>
        <taxon>Ecdysozoa</taxon>
        <taxon>Arthropoda</taxon>
        <taxon>Chelicerata</taxon>
        <taxon>Arachnida</taxon>
        <taxon>Acari</taxon>
        <taxon>Acariformes</taxon>
        <taxon>Sarcoptiformes</taxon>
        <taxon>Oribatida</taxon>
        <taxon>Brachypylina</taxon>
        <taxon>Oppioidea</taxon>
        <taxon>Oppiidae</taxon>
        <taxon>Oppiella</taxon>
    </lineage>
</organism>
<proteinExistence type="predicted"/>
<reference evidence="5" key="1">
    <citation type="submission" date="2020-11" db="EMBL/GenBank/DDBJ databases">
        <authorList>
            <person name="Tran Van P."/>
        </authorList>
    </citation>
    <scope>NUCLEOTIDE SEQUENCE</scope>
</reference>
<evidence type="ECO:0000313" key="5">
    <source>
        <dbReference type="EMBL" id="CAD7654657.1"/>
    </source>
</evidence>
<feature type="compositionally biased region" description="Low complexity" evidence="3">
    <location>
        <begin position="19"/>
        <end position="43"/>
    </location>
</feature>
<dbReference type="Proteomes" id="UP000728032">
    <property type="component" value="Unassembled WGS sequence"/>
</dbReference>
<dbReference type="PANTHER" id="PTHR31915">
    <property type="entry name" value="SKICH DOMAIN-CONTAINING PROTEIN"/>
    <property type="match status" value="1"/>
</dbReference>
<dbReference type="EMBL" id="CAJPVJ010008317">
    <property type="protein sequence ID" value="CAG2171844.1"/>
    <property type="molecule type" value="Genomic_DNA"/>
</dbReference>
<evidence type="ECO:0000256" key="1">
    <source>
        <dbReference type="ARBA" id="ARBA00023054"/>
    </source>
</evidence>
<feature type="domain" description="SKICH" evidence="4">
    <location>
        <begin position="65"/>
        <end position="166"/>
    </location>
</feature>
<feature type="region of interest" description="Disordered" evidence="3">
    <location>
        <begin position="1"/>
        <end position="52"/>
    </location>
</feature>
<feature type="coiled-coil region" evidence="2">
    <location>
        <begin position="223"/>
        <end position="299"/>
    </location>
</feature>
<feature type="coiled-coil region" evidence="2">
    <location>
        <begin position="363"/>
        <end position="499"/>
    </location>
</feature>
<evidence type="ECO:0000256" key="3">
    <source>
        <dbReference type="SAM" id="MobiDB-lite"/>
    </source>
</evidence>
<keyword evidence="6" id="KW-1185">Reference proteome</keyword>
<gene>
    <name evidence="5" type="ORF">ONB1V03_LOCUS11303</name>
</gene>
<evidence type="ECO:0000313" key="6">
    <source>
        <dbReference type="Proteomes" id="UP000728032"/>
    </source>
</evidence>
<evidence type="ECO:0000256" key="2">
    <source>
        <dbReference type="SAM" id="Coils"/>
    </source>
</evidence>